<keyword evidence="2" id="KW-0732">Signal</keyword>
<dbReference type="OrthoDB" id="894121at2"/>
<name>A0A5M8QRL9_9BACT</name>
<reference evidence="3 5" key="2">
    <citation type="submission" date="2019-09" db="EMBL/GenBank/DDBJ databases">
        <title>A bacterium isolated from glacier soil.</title>
        <authorList>
            <person name="Liu Q."/>
        </authorList>
    </citation>
    <scope>NUCLEOTIDE SEQUENCE [LARGE SCALE GENOMIC DNA]</scope>
    <source>
        <strain evidence="3 5">MDT1-10-3</strain>
    </source>
</reference>
<reference evidence="4 6" key="3">
    <citation type="submission" date="2024-08" db="EMBL/GenBank/DDBJ databases">
        <authorList>
            <person name="Wei W."/>
        </authorList>
    </citation>
    <scope>NUCLEOTIDE SEQUENCE [LARGE SCALE GENOMIC DNA]</scope>
    <source>
        <strain evidence="4 6">XU2</strain>
    </source>
</reference>
<evidence type="ECO:0000313" key="5">
    <source>
        <dbReference type="Proteomes" id="UP000323866"/>
    </source>
</evidence>
<protein>
    <submittedName>
        <fullName evidence="3">Uncharacterized protein</fullName>
    </submittedName>
</protein>
<dbReference type="RefSeq" id="WP_149097255.1">
    <property type="nucleotide sequence ID" value="NZ_BMMG01000001.1"/>
</dbReference>
<dbReference type="PROSITE" id="PS51257">
    <property type="entry name" value="PROKAR_LIPOPROTEIN"/>
    <property type="match status" value="1"/>
</dbReference>
<feature type="chain" id="PRO_5024303184" evidence="2">
    <location>
        <begin position="21"/>
        <end position="191"/>
    </location>
</feature>
<evidence type="ECO:0000313" key="4">
    <source>
        <dbReference type="EMBL" id="MFA1772713.1"/>
    </source>
</evidence>
<feature type="transmembrane region" description="Helical" evidence="1">
    <location>
        <begin position="156"/>
        <end position="189"/>
    </location>
</feature>
<keyword evidence="1" id="KW-0472">Membrane</keyword>
<keyword evidence="1" id="KW-0812">Transmembrane</keyword>
<organism evidence="3 5">
    <name type="scientific">Rufibacter glacialis</name>
    <dbReference type="NCBI Taxonomy" id="1259555"/>
    <lineage>
        <taxon>Bacteria</taxon>
        <taxon>Pseudomonadati</taxon>
        <taxon>Bacteroidota</taxon>
        <taxon>Cytophagia</taxon>
        <taxon>Cytophagales</taxon>
        <taxon>Hymenobacteraceae</taxon>
        <taxon>Rufibacter</taxon>
    </lineage>
</organism>
<dbReference type="Proteomes" id="UP001570846">
    <property type="component" value="Unassembled WGS sequence"/>
</dbReference>
<dbReference type="Proteomes" id="UP000323866">
    <property type="component" value="Unassembled WGS sequence"/>
</dbReference>
<sequence>MKIKSLLSLFVCGVASQFMVSCSSSNQYFDFSAPATTYHKAAPAQAAPAVEAAVVAPATHEIAPVAATPAQPAPALEANAAAPVASREVARTAPLTSTAVASALAANPSVNAMAGELASAKTNKDVKVATKKIMREAKATKKANALNQYVKIGLILLVAGALLSLIPGLGLVGAVAAIVGLVFILLGLLEM</sequence>
<dbReference type="EMBL" id="JBGOGF010000008">
    <property type="protein sequence ID" value="MFA1772713.1"/>
    <property type="molecule type" value="Genomic_DNA"/>
</dbReference>
<evidence type="ECO:0000313" key="3">
    <source>
        <dbReference type="EMBL" id="KAA6437634.1"/>
    </source>
</evidence>
<dbReference type="EMBL" id="VKKZ01000010">
    <property type="protein sequence ID" value="KAA6437634.1"/>
    <property type="molecule type" value="Genomic_DNA"/>
</dbReference>
<dbReference type="AlphaFoldDB" id="A0A5M8QRL9"/>
<accession>A0A5M8QRL9</accession>
<reference evidence="3 5" key="1">
    <citation type="submission" date="2019-07" db="EMBL/GenBank/DDBJ databases">
        <authorList>
            <person name="Qu J.-H."/>
        </authorList>
    </citation>
    <scope>NUCLEOTIDE SEQUENCE [LARGE SCALE GENOMIC DNA]</scope>
    <source>
        <strain evidence="3 5">MDT1-10-3</strain>
    </source>
</reference>
<evidence type="ECO:0000256" key="1">
    <source>
        <dbReference type="SAM" id="Phobius"/>
    </source>
</evidence>
<comment type="caution">
    <text evidence="3">The sequence shown here is derived from an EMBL/GenBank/DDBJ whole genome shotgun (WGS) entry which is preliminary data.</text>
</comment>
<evidence type="ECO:0000256" key="2">
    <source>
        <dbReference type="SAM" id="SignalP"/>
    </source>
</evidence>
<keyword evidence="1" id="KW-1133">Transmembrane helix</keyword>
<gene>
    <name evidence="4" type="ORF">ACD591_15545</name>
    <name evidence="3" type="ORF">FOE74_03795</name>
</gene>
<evidence type="ECO:0000313" key="6">
    <source>
        <dbReference type="Proteomes" id="UP001570846"/>
    </source>
</evidence>
<proteinExistence type="predicted"/>
<keyword evidence="6" id="KW-1185">Reference proteome</keyword>
<feature type="signal peptide" evidence="2">
    <location>
        <begin position="1"/>
        <end position="20"/>
    </location>
</feature>